<evidence type="ECO:0000313" key="3">
    <source>
        <dbReference type="Proteomes" id="UP000621500"/>
    </source>
</evidence>
<dbReference type="Gene3D" id="2.40.10.10">
    <property type="entry name" value="Trypsin-like serine proteases"/>
    <property type="match status" value="2"/>
</dbReference>
<dbReference type="InterPro" id="IPR009003">
    <property type="entry name" value="Peptidase_S1_PA"/>
</dbReference>
<dbReference type="Proteomes" id="UP000621500">
    <property type="component" value="Unassembled WGS sequence"/>
</dbReference>
<protein>
    <recommendedName>
        <fullName evidence="4">Serine protease</fullName>
    </recommendedName>
</protein>
<keyword evidence="1" id="KW-0732">Signal</keyword>
<sequence length="424" mass="44353">MAQRRRLATAAGTVIMVLMAGLAVGSPVVAQDQAGASTAGASPTGVWDQSRQDAIWRDVNDFVDNAKVSGFAGGRYEPDGRTVRIFWAGDPPAALHQLAARHAETQAAMTIHPVALDRRQFVAAAREVVAQARQAGIPVVSAGRTPDFAGMRVRLEGTATTVQKETLRALGATEIVENEGAHVPLIGRYDDTPHFYGGSVITARAGICSTGWVVRRADNTSAMVTAQHCGENAAWFTWGSPAGGSGNSNGLYVGQSGTGHALTDSVLISGVRYYPATYVGPWNSTSGRDINEAREPAYWSEFCAEGALSGEVCSVRVEEIDAVGPDGAGPGFYGRSVDGVTAVAGRGDSGSPAIAYNNGRVVLGGMVQAASGGHPADCAKDGGNPWYAWKDPSSGSYRTCFSRVFFVNQSAIHAALNVEPRLLP</sequence>
<dbReference type="RefSeq" id="WP_203856344.1">
    <property type="nucleotide sequence ID" value="NZ_BAAAZQ010000005.1"/>
</dbReference>
<dbReference type="EMBL" id="BONX01000007">
    <property type="protein sequence ID" value="GIG94720.1"/>
    <property type="molecule type" value="Genomic_DNA"/>
</dbReference>
<feature type="signal peptide" evidence="1">
    <location>
        <begin position="1"/>
        <end position="30"/>
    </location>
</feature>
<accession>A0ABQ4EIY8</accession>
<dbReference type="InterPro" id="IPR043504">
    <property type="entry name" value="Peptidase_S1_PA_chymotrypsin"/>
</dbReference>
<organism evidence="2 3">
    <name type="scientific">Plantactinospora mayteni</name>
    <dbReference type="NCBI Taxonomy" id="566021"/>
    <lineage>
        <taxon>Bacteria</taxon>
        <taxon>Bacillati</taxon>
        <taxon>Actinomycetota</taxon>
        <taxon>Actinomycetes</taxon>
        <taxon>Micromonosporales</taxon>
        <taxon>Micromonosporaceae</taxon>
        <taxon>Plantactinospora</taxon>
    </lineage>
</organism>
<name>A0ABQ4EIY8_9ACTN</name>
<keyword evidence="3" id="KW-1185">Reference proteome</keyword>
<feature type="chain" id="PRO_5047164575" description="Serine protease" evidence="1">
    <location>
        <begin position="31"/>
        <end position="424"/>
    </location>
</feature>
<evidence type="ECO:0000313" key="2">
    <source>
        <dbReference type="EMBL" id="GIG94720.1"/>
    </source>
</evidence>
<gene>
    <name evidence="2" type="ORF">Pma05_12930</name>
</gene>
<reference evidence="2 3" key="1">
    <citation type="submission" date="2021-01" db="EMBL/GenBank/DDBJ databases">
        <title>Whole genome shotgun sequence of Plantactinospora mayteni NBRC 109088.</title>
        <authorList>
            <person name="Komaki H."/>
            <person name="Tamura T."/>
        </authorList>
    </citation>
    <scope>NUCLEOTIDE SEQUENCE [LARGE SCALE GENOMIC DNA]</scope>
    <source>
        <strain evidence="2 3">NBRC 109088</strain>
    </source>
</reference>
<dbReference type="SUPFAM" id="SSF50494">
    <property type="entry name" value="Trypsin-like serine proteases"/>
    <property type="match status" value="1"/>
</dbReference>
<proteinExistence type="predicted"/>
<comment type="caution">
    <text evidence="2">The sequence shown here is derived from an EMBL/GenBank/DDBJ whole genome shotgun (WGS) entry which is preliminary data.</text>
</comment>
<evidence type="ECO:0008006" key="4">
    <source>
        <dbReference type="Google" id="ProtNLM"/>
    </source>
</evidence>
<evidence type="ECO:0000256" key="1">
    <source>
        <dbReference type="SAM" id="SignalP"/>
    </source>
</evidence>